<sequence length="137" mass="15597">MPLRPKKPCNAQGCNVLTRNPRYCDAHVDIGKSAEAKRRERERETSAQRGYSYKWQQARKAYLAKHPLCVECEWQGLVVAANHVDHIRPHKGDWTIFWDSTNWQALCHSCHSRKTAAEDGGWGNPSRDRANGAAKSL</sequence>
<reference evidence="7 8" key="1">
    <citation type="submission" date="2019-09" db="EMBL/GenBank/DDBJ databases">
        <title>The draft genomes of Allium pathogen Pseudomonas sp.</title>
        <authorList>
            <person name="Fujikawa T."/>
            <person name="Sawada H."/>
        </authorList>
    </citation>
    <scope>NUCLEOTIDE SEQUENCE [LARGE SCALE GENOMIC DNA]</scope>
    <source>
        <strain evidence="7 8">MAFF 730085</strain>
    </source>
</reference>
<gene>
    <name evidence="7" type="ORF">F0170_07275</name>
</gene>
<keyword evidence="2" id="KW-0378">Hydrolase</keyword>
<dbReference type="InterPro" id="IPR003615">
    <property type="entry name" value="HNH_nuc"/>
</dbReference>
<evidence type="ECO:0000256" key="4">
    <source>
        <dbReference type="ARBA" id="ARBA00040194"/>
    </source>
</evidence>
<dbReference type="GO" id="GO:0005829">
    <property type="term" value="C:cytosol"/>
    <property type="evidence" value="ECO:0007669"/>
    <property type="project" value="TreeGrafter"/>
</dbReference>
<dbReference type="PANTHER" id="PTHR41286">
    <property type="entry name" value="HNH NUCLEASE YAJD-RELATED"/>
    <property type="match status" value="1"/>
</dbReference>
<evidence type="ECO:0000256" key="1">
    <source>
        <dbReference type="ARBA" id="ARBA00022722"/>
    </source>
</evidence>
<organism evidence="7 8">
    <name type="scientific">Pseudomonas kitaguniensis</name>
    <dbReference type="NCBI Taxonomy" id="2607908"/>
    <lineage>
        <taxon>Bacteria</taxon>
        <taxon>Pseudomonadati</taxon>
        <taxon>Pseudomonadota</taxon>
        <taxon>Gammaproteobacteria</taxon>
        <taxon>Pseudomonadales</taxon>
        <taxon>Pseudomonadaceae</taxon>
        <taxon>Pseudomonas</taxon>
    </lineage>
</organism>
<comment type="similarity">
    <text evidence="3">Belongs to the HNH nuclease family.</text>
</comment>
<evidence type="ECO:0000313" key="8">
    <source>
        <dbReference type="Proteomes" id="UP000325438"/>
    </source>
</evidence>
<dbReference type="EMBL" id="VUBA01000042">
    <property type="protein sequence ID" value="MPQ83801.1"/>
    <property type="molecule type" value="Genomic_DNA"/>
</dbReference>
<feature type="region of interest" description="Disordered" evidence="5">
    <location>
        <begin position="115"/>
        <end position="137"/>
    </location>
</feature>
<dbReference type="GO" id="GO:0004519">
    <property type="term" value="F:endonuclease activity"/>
    <property type="evidence" value="ECO:0007669"/>
    <property type="project" value="UniProtKB-KW"/>
</dbReference>
<keyword evidence="1" id="KW-0540">Nuclease</keyword>
<evidence type="ECO:0000313" key="7">
    <source>
        <dbReference type="EMBL" id="MPQ83801.1"/>
    </source>
</evidence>
<dbReference type="Proteomes" id="UP000325438">
    <property type="component" value="Unassembled WGS sequence"/>
</dbReference>
<evidence type="ECO:0000259" key="6">
    <source>
        <dbReference type="SMART" id="SM00507"/>
    </source>
</evidence>
<comment type="caution">
    <text evidence="7">The sequence shown here is derived from an EMBL/GenBank/DDBJ whole genome shotgun (WGS) entry which is preliminary data.</text>
</comment>
<evidence type="ECO:0000256" key="3">
    <source>
        <dbReference type="ARBA" id="ARBA00038412"/>
    </source>
</evidence>
<dbReference type="Pfam" id="PF01844">
    <property type="entry name" value="HNH"/>
    <property type="match status" value="1"/>
</dbReference>
<dbReference type="GO" id="GO:0008270">
    <property type="term" value="F:zinc ion binding"/>
    <property type="evidence" value="ECO:0007669"/>
    <property type="project" value="InterPro"/>
</dbReference>
<dbReference type="SMART" id="SM00507">
    <property type="entry name" value="HNHc"/>
    <property type="match status" value="1"/>
</dbReference>
<keyword evidence="7" id="KW-0255">Endonuclease</keyword>
<protein>
    <recommendedName>
        <fullName evidence="4">Putative HNH nuclease YajD</fullName>
    </recommendedName>
</protein>
<dbReference type="CDD" id="cd00085">
    <property type="entry name" value="HNHc"/>
    <property type="match status" value="1"/>
</dbReference>
<dbReference type="RefSeq" id="WP_152748996.1">
    <property type="nucleotide sequence ID" value="NZ_VUBA01000042.1"/>
</dbReference>
<dbReference type="PANTHER" id="PTHR41286:SF1">
    <property type="entry name" value="HNH NUCLEASE YAJD-RELATED"/>
    <property type="match status" value="1"/>
</dbReference>
<feature type="domain" description="HNH nuclease" evidence="6">
    <location>
        <begin position="57"/>
        <end position="112"/>
    </location>
</feature>
<evidence type="ECO:0000256" key="5">
    <source>
        <dbReference type="SAM" id="MobiDB-lite"/>
    </source>
</evidence>
<proteinExistence type="inferred from homology"/>
<dbReference type="GO" id="GO:0003676">
    <property type="term" value="F:nucleic acid binding"/>
    <property type="evidence" value="ECO:0007669"/>
    <property type="project" value="InterPro"/>
</dbReference>
<dbReference type="Gene3D" id="1.10.30.50">
    <property type="match status" value="1"/>
</dbReference>
<evidence type="ECO:0000256" key="2">
    <source>
        <dbReference type="ARBA" id="ARBA00022801"/>
    </source>
</evidence>
<dbReference type="AlphaFoldDB" id="A0A5N7JR41"/>
<accession>A0A5N7JR41</accession>
<name>A0A5N7JR41_9PSED</name>
<dbReference type="GO" id="GO:0016787">
    <property type="term" value="F:hydrolase activity"/>
    <property type="evidence" value="ECO:0007669"/>
    <property type="project" value="UniProtKB-KW"/>
</dbReference>
<dbReference type="InterPro" id="IPR002711">
    <property type="entry name" value="HNH"/>
</dbReference>